<accession>A0A212DCI4</accession>
<evidence type="ECO:0000256" key="2">
    <source>
        <dbReference type="ARBA" id="ARBA00010663"/>
    </source>
</evidence>
<keyword evidence="10 11" id="KW-0807">Transducer</keyword>
<evidence type="ECO:0000256" key="4">
    <source>
        <dbReference type="ARBA" id="ARBA00022507"/>
    </source>
</evidence>
<evidence type="ECO:0000256" key="7">
    <source>
        <dbReference type="ARBA" id="ARBA00023040"/>
    </source>
</evidence>
<comment type="similarity">
    <text evidence="2 11">Belongs to the G-protein coupled receptor 1 family.</text>
</comment>
<keyword evidence="3 11" id="KW-1003">Cell membrane</keyword>
<sequence length="94" mass="10604">MAPENLAIGVIFLSHTMAGIMGSFCPVYHFLSLYFSGGKCQSTDWILKHMIIIPSDSRWAELNRKAPRYVGTFSVLCWIFSMILSILVPLYKTA</sequence>
<evidence type="ECO:0000256" key="6">
    <source>
        <dbReference type="ARBA" id="ARBA00022989"/>
    </source>
</evidence>
<evidence type="ECO:0000256" key="1">
    <source>
        <dbReference type="ARBA" id="ARBA00004651"/>
    </source>
</evidence>
<dbReference type="Proteomes" id="UP000242450">
    <property type="component" value="Chromosome 4"/>
</dbReference>
<keyword evidence="9 11" id="KW-0675">Receptor</keyword>
<evidence type="ECO:0000256" key="9">
    <source>
        <dbReference type="ARBA" id="ARBA00023170"/>
    </source>
</evidence>
<name>A0A212DCI4_CEREH</name>
<comment type="caution">
    <text evidence="11">Lacks conserved residue(s) required for the propagation of feature annotation.</text>
</comment>
<dbReference type="GO" id="GO:0016503">
    <property type="term" value="F:pheromone receptor activity"/>
    <property type="evidence" value="ECO:0007669"/>
    <property type="project" value="InterPro"/>
</dbReference>
<keyword evidence="13" id="KW-1185">Reference proteome</keyword>
<keyword evidence="6 11" id="KW-1133">Transmembrane helix</keyword>
<comment type="subcellular location">
    <subcellularLocation>
        <location evidence="1 11">Cell membrane</location>
        <topology evidence="1 11">Multi-pass membrane protein</topology>
    </subcellularLocation>
</comment>
<evidence type="ECO:0000256" key="11">
    <source>
        <dbReference type="RuleBase" id="RU364061"/>
    </source>
</evidence>
<evidence type="ECO:0000313" key="13">
    <source>
        <dbReference type="Proteomes" id="UP000242450"/>
    </source>
</evidence>
<keyword evidence="5 11" id="KW-0812">Transmembrane</keyword>
<dbReference type="Pfam" id="PF03402">
    <property type="entry name" value="V1R"/>
    <property type="match status" value="1"/>
</dbReference>
<organism evidence="12 13">
    <name type="scientific">Cervus elaphus hippelaphus</name>
    <name type="common">European red deer</name>
    <dbReference type="NCBI Taxonomy" id="46360"/>
    <lineage>
        <taxon>Eukaryota</taxon>
        <taxon>Metazoa</taxon>
        <taxon>Chordata</taxon>
        <taxon>Craniata</taxon>
        <taxon>Vertebrata</taxon>
        <taxon>Euteleostomi</taxon>
        <taxon>Mammalia</taxon>
        <taxon>Eutheria</taxon>
        <taxon>Laurasiatheria</taxon>
        <taxon>Artiodactyla</taxon>
        <taxon>Ruminantia</taxon>
        <taxon>Pecora</taxon>
        <taxon>Cervidae</taxon>
        <taxon>Cervinae</taxon>
        <taxon>Cervus</taxon>
    </lineage>
</organism>
<feature type="transmembrane region" description="Helical" evidence="11">
    <location>
        <begin position="69"/>
        <end position="91"/>
    </location>
</feature>
<proteinExistence type="inferred from homology"/>
<evidence type="ECO:0000256" key="5">
    <source>
        <dbReference type="ARBA" id="ARBA00022692"/>
    </source>
</evidence>
<protein>
    <recommendedName>
        <fullName evidence="11">Vomeronasal type-1 receptor</fullName>
    </recommendedName>
</protein>
<evidence type="ECO:0000256" key="10">
    <source>
        <dbReference type="ARBA" id="ARBA00023224"/>
    </source>
</evidence>
<keyword evidence="4 11" id="KW-0589">Pheromone response</keyword>
<dbReference type="GO" id="GO:0019236">
    <property type="term" value="P:response to pheromone"/>
    <property type="evidence" value="ECO:0007669"/>
    <property type="project" value="UniProtKB-KW"/>
</dbReference>
<dbReference type="EMBL" id="MKHE01000004">
    <property type="protein sequence ID" value="OWK15963.1"/>
    <property type="molecule type" value="Genomic_DNA"/>
</dbReference>
<evidence type="ECO:0000256" key="3">
    <source>
        <dbReference type="ARBA" id="ARBA00022475"/>
    </source>
</evidence>
<feature type="transmembrane region" description="Helical" evidence="11">
    <location>
        <begin position="6"/>
        <end position="31"/>
    </location>
</feature>
<dbReference type="AlphaFoldDB" id="A0A212DCI4"/>
<dbReference type="InterPro" id="IPR004072">
    <property type="entry name" value="Vmron_rcpt_1"/>
</dbReference>
<evidence type="ECO:0000256" key="8">
    <source>
        <dbReference type="ARBA" id="ARBA00023136"/>
    </source>
</evidence>
<comment type="caution">
    <text evidence="12">The sequence shown here is derived from an EMBL/GenBank/DDBJ whole genome shotgun (WGS) entry which is preliminary data.</text>
</comment>
<dbReference type="PANTHER" id="PTHR24062">
    <property type="entry name" value="VOMERONASAL TYPE-1 RECEPTOR"/>
    <property type="match status" value="1"/>
</dbReference>
<feature type="non-terminal residue" evidence="12">
    <location>
        <position position="94"/>
    </location>
</feature>
<gene>
    <name evidence="12" type="ORF">Celaphus_00004837</name>
</gene>
<keyword evidence="8 11" id="KW-0472">Membrane</keyword>
<evidence type="ECO:0000313" key="12">
    <source>
        <dbReference type="EMBL" id="OWK15963.1"/>
    </source>
</evidence>
<reference evidence="12 13" key="1">
    <citation type="journal article" date="2018" name="Mol. Genet. Genomics">
        <title>The red deer Cervus elaphus genome CerEla1.0: sequencing, annotating, genes, and chromosomes.</title>
        <authorList>
            <person name="Bana N.A."/>
            <person name="Nyiri A."/>
            <person name="Nagy J."/>
            <person name="Frank K."/>
            <person name="Nagy T."/>
            <person name="Steger V."/>
            <person name="Schiller M."/>
            <person name="Lakatos P."/>
            <person name="Sugar L."/>
            <person name="Horn P."/>
            <person name="Barta E."/>
            <person name="Orosz L."/>
        </authorList>
    </citation>
    <scope>NUCLEOTIDE SEQUENCE [LARGE SCALE GENOMIC DNA]</scope>
    <source>
        <strain evidence="12">Hungarian</strain>
    </source>
</reference>
<keyword evidence="7 11" id="KW-0297">G-protein coupled receptor</keyword>
<dbReference type="GO" id="GO:0005886">
    <property type="term" value="C:plasma membrane"/>
    <property type="evidence" value="ECO:0007669"/>
    <property type="project" value="UniProtKB-SubCell"/>
</dbReference>